<feature type="transmembrane region" description="Helical" evidence="2">
    <location>
        <begin position="131"/>
        <end position="151"/>
    </location>
</feature>
<keyword evidence="4" id="KW-1185">Reference proteome</keyword>
<feature type="transmembrane region" description="Helical" evidence="2">
    <location>
        <begin position="7"/>
        <end position="30"/>
    </location>
</feature>
<proteinExistence type="predicted"/>
<dbReference type="EMBL" id="AYKW01000045">
    <property type="protein sequence ID" value="PIL25998.1"/>
    <property type="molecule type" value="Genomic_DNA"/>
</dbReference>
<dbReference type="OrthoDB" id="3364107at2759"/>
<accession>A0A2G8RXF0</accession>
<sequence>MANWLQIYRLVSFGFAIFSGIIVAALAAQITAFAEAHFRVYYIYAALAIATGGLTMITLPIMLVIDFLRRGAFTSWVLIELIWISVLWVLWIATGALAVNNTSAIFTTCDFVADWANQLCRETQAIEAFSFLAWLTLMSYTITLLVVSLIAQNRGQSLWKLTVRDYASLPPSQSSAFNPNPGALPPQQFQQQQPLMAMTPAPQQQPIYQQPYQNGSGFNQQQPQAQYPPPQPAPSPSVISQASYGMQGQQPQQAYGQAAYPQV</sequence>
<name>A0A2G8RXF0_9APHY</name>
<keyword evidence="2" id="KW-0812">Transmembrane</keyword>
<reference evidence="3 4" key="1">
    <citation type="journal article" date="2015" name="Sci. Rep.">
        <title>Chromosome-level genome map provides insights into diverse defense mechanisms in the medicinal fungus Ganoderma sinense.</title>
        <authorList>
            <person name="Zhu Y."/>
            <person name="Xu J."/>
            <person name="Sun C."/>
            <person name="Zhou S."/>
            <person name="Xu H."/>
            <person name="Nelson D.R."/>
            <person name="Qian J."/>
            <person name="Song J."/>
            <person name="Luo H."/>
            <person name="Xiang L."/>
            <person name="Li Y."/>
            <person name="Xu Z."/>
            <person name="Ji A."/>
            <person name="Wang L."/>
            <person name="Lu S."/>
            <person name="Hayward A."/>
            <person name="Sun W."/>
            <person name="Li X."/>
            <person name="Schwartz D.C."/>
            <person name="Wang Y."/>
            <person name="Chen S."/>
        </authorList>
    </citation>
    <scope>NUCLEOTIDE SEQUENCE [LARGE SCALE GENOMIC DNA]</scope>
    <source>
        <strain evidence="3 4">ZZ0214-1</strain>
    </source>
</reference>
<evidence type="ECO:0000256" key="2">
    <source>
        <dbReference type="SAM" id="Phobius"/>
    </source>
</evidence>
<feature type="region of interest" description="Disordered" evidence="1">
    <location>
        <begin position="174"/>
        <end position="263"/>
    </location>
</feature>
<dbReference type="AlphaFoldDB" id="A0A2G8RXF0"/>
<gene>
    <name evidence="3" type="ORF">GSI_11752</name>
</gene>
<evidence type="ECO:0000313" key="3">
    <source>
        <dbReference type="EMBL" id="PIL25998.1"/>
    </source>
</evidence>
<feature type="compositionally biased region" description="Pro residues" evidence="1">
    <location>
        <begin position="226"/>
        <end position="235"/>
    </location>
</feature>
<evidence type="ECO:0008006" key="5">
    <source>
        <dbReference type="Google" id="ProtNLM"/>
    </source>
</evidence>
<feature type="transmembrane region" description="Helical" evidence="2">
    <location>
        <begin position="42"/>
        <end position="65"/>
    </location>
</feature>
<dbReference type="Proteomes" id="UP000230002">
    <property type="component" value="Unassembled WGS sequence"/>
</dbReference>
<feature type="compositionally biased region" description="Low complexity" evidence="1">
    <location>
        <begin position="185"/>
        <end position="213"/>
    </location>
</feature>
<organism evidence="3 4">
    <name type="scientific">Ganoderma sinense ZZ0214-1</name>
    <dbReference type="NCBI Taxonomy" id="1077348"/>
    <lineage>
        <taxon>Eukaryota</taxon>
        <taxon>Fungi</taxon>
        <taxon>Dikarya</taxon>
        <taxon>Basidiomycota</taxon>
        <taxon>Agaricomycotina</taxon>
        <taxon>Agaricomycetes</taxon>
        <taxon>Polyporales</taxon>
        <taxon>Polyporaceae</taxon>
        <taxon>Ganoderma</taxon>
    </lineage>
</organism>
<feature type="transmembrane region" description="Helical" evidence="2">
    <location>
        <begin position="77"/>
        <end position="98"/>
    </location>
</feature>
<evidence type="ECO:0000256" key="1">
    <source>
        <dbReference type="SAM" id="MobiDB-lite"/>
    </source>
</evidence>
<comment type="caution">
    <text evidence="3">The sequence shown here is derived from an EMBL/GenBank/DDBJ whole genome shotgun (WGS) entry which is preliminary data.</text>
</comment>
<protein>
    <recommendedName>
        <fullName evidence="5">MARVEL domain-containing protein</fullName>
    </recommendedName>
</protein>
<keyword evidence="2" id="KW-0472">Membrane</keyword>
<evidence type="ECO:0000313" key="4">
    <source>
        <dbReference type="Proteomes" id="UP000230002"/>
    </source>
</evidence>
<feature type="compositionally biased region" description="Low complexity" evidence="1">
    <location>
        <begin position="236"/>
        <end position="263"/>
    </location>
</feature>
<dbReference type="STRING" id="1077348.A0A2G8RXF0"/>
<keyword evidence="2" id="KW-1133">Transmembrane helix</keyword>